<dbReference type="InterPro" id="IPR006342">
    <property type="entry name" value="FkbM_mtfrase"/>
</dbReference>
<dbReference type="PANTHER" id="PTHR44843">
    <property type="entry name" value="METHYLTRANSFERASE"/>
    <property type="match status" value="1"/>
</dbReference>
<dbReference type="EMBL" id="HBIZ01056374">
    <property type="protein sequence ID" value="CAE0783093.1"/>
    <property type="molecule type" value="Transcribed_RNA"/>
</dbReference>
<dbReference type="SUPFAM" id="SSF53335">
    <property type="entry name" value="S-adenosyl-L-methionine-dependent methyltransferases"/>
    <property type="match status" value="1"/>
</dbReference>
<dbReference type="Gene3D" id="3.40.50.150">
    <property type="entry name" value="Vaccinia Virus protein VP39"/>
    <property type="match status" value="1"/>
</dbReference>
<protein>
    <recommendedName>
        <fullName evidence="1">Methyltransferase FkbM domain-containing protein</fullName>
    </recommendedName>
</protein>
<organism evidence="2">
    <name type="scientific">Chrysotila carterae</name>
    <name type="common">Marine alga</name>
    <name type="synonym">Syracosphaera carterae</name>
    <dbReference type="NCBI Taxonomy" id="13221"/>
    <lineage>
        <taxon>Eukaryota</taxon>
        <taxon>Haptista</taxon>
        <taxon>Haptophyta</taxon>
        <taxon>Prymnesiophyceae</taxon>
        <taxon>Isochrysidales</taxon>
        <taxon>Isochrysidaceae</taxon>
        <taxon>Chrysotila</taxon>
    </lineage>
</organism>
<evidence type="ECO:0000259" key="1">
    <source>
        <dbReference type="Pfam" id="PF05050"/>
    </source>
</evidence>
<dbReference type="Pfam" id="PF05050">
    <property type="entry name" value="Methyltransf_21"/>
    <property type="match status" value="1"/>
</dbReference>
<proteinExistence type="predicted"/>
<evidence type="ECO:0000313" key="2">
    <source>
        <dbReference type="EMBL" id="CAE0783093.1"/>
    </source>
</evidence>
<dbReference type="InterPro" id="IPR029063">
    <property type="entry name" value="SAM-dependent_MTases_sf"/>
</dbReference>
<accession>A0A7S4C0H1</accession>
<name>A0A7S4C0H1_CHRCT</name>
<sequence length="228" mass="25948">MTASRACSSGFGRAPWHFILFEPQAKFASILTRITSNLSPPCTSDFHQAAAWKHDGQLQFVQSRNSQSSYVRPSKDDSAGIRKRINHFITVQSVDISKFIHQALHPTDFVFLKMDIEGAEYDLLPSLIASGALCPVDYFLIEWHLQVVNETKRLEAVGLRLALAHIVERSCPPRAQRRVFEHDELHNNRHQYVRGLWSRAIFHNDAPPRNITRGKLARLTDLVLAQRG</sequence>
<reference evidence="2" key="1">
    <citation type="submission" date="2021-01" db="EMBL/GenBank/DDBJ databases">
        <authorList>
            <person name="Corre E."/>
            <person name="Pelletier E."/>
            <person name="Niang G."/>
            <person name="Scheremetjew M."/>
            <person name="Finn R."/>
            <person name="Kale V."/>
            <person name="Holt S."/>
            <person name="Cochrane G."/>
            <person name="Meng A."/>
            <person name="Brown T."/>
            <person name="Cohen L."/>
        </authorList>
    </citation>
    <scope>NUCLEOTIDE SEQUENCE</scope>
    <source>
        <strain evidence="2">CCMP645</strain>
    </source>
</reference>
<dbReference type="AlphaFoldDB" id="A0A7S4C0H1"/>
<feature type="domain" description="Methyltransferase FkbM" evidence="1">
    <location>
        <begin position="15"/>
        <end position="146"/>
    </location>
</feature>
<gene>
    <name evidence="2" type="ORF">PCAR00345_LOCUS35796</name>
</gene>
<dbReference type="PANTHER" id="PTHR44843:SF14">
    <property type="entry name" value="METHYLTRANSFERASE TYPE 11 DOMAIN-CONTAINING PROTEIN"/>
    <property type="match status" value="1"/>
</dbReference>
<dbReference type="NCBIfam" id="TIGR01444">
    <property type="entry name" value="fkbM_fam"/>
    <property type="match status" value="1"/>
</dbReference>